<dbReference type="PANTHER" id="PTHR11895">
    <property type="entry name" value="TRANSAMIDASE"/>
    <property type="match status" value="1"/>
</dbReference>
<dbReference type="EMBL" id="JBHRSL010000003">
    <property type="protein sequence ID" value="MFC3051446.1"/>
    <property type="molecule type" value="Genomic_DNA"/>
</dbReference>
<organism evidence="2 3">
    <name type="scientific">Kordiimonas pumila</name>
    <dbReference type="NCBI Taxonomy" id="2161677"/>
    <lineage>
        <taxon>Bacteria</taxon>
        <taxon>Pseudomonadati</taxon>
        <taxon>Pseudomonadota</taxon>
        <taxon>Alphaproteobacteria</taxon>
        <taxon>Kordiimonadales</taxon>
        <taxon>Kordiimonadaceae</taxon>
        <taxon>Kordiimonas</taxon>
    </lineage>
</organism>
<keyword evidence="3" id="KW-1185">Reference proteome</keyword>
<dbReference type="Gene3D" id="3.90.1300.10">
    <property type="entry name" value="Amidase signature (AS) domain"/>
    <property type="match status" value="1"/>
</dbReference>
<dbReference type="Proteomes" id="UP001595444">
    <property type="component" value="Unassembled WGS sequence"/>
</dbReference>
<dbReference type="RefSeq" id="WP_228073736.1">
    <property type="nucleotide sequence ID" value="NZ_CP061205.1"/>
</dbReference>
<proteinExistence type="predicted"/>
<gene>
    <name evidence="2" type="ORF">ACFOKA_05975</name>
</gene>
<dbReference type="PANTHER" id="PTHR11895:SF73">
    <property type="entry name" value="AMIDASE FAMILY PROTEIN"/>
    <property type="match status" value="1"/>
</dbReference>
<dbReference type="InterPro" id="IPR000120">
    <property type="entry name" value="Amidase"/>
</dbReference>
<dbReference type="InterPro" id="IPR006311">
    <property type="entry name" value="TAT_signal"/>
</dbReference>
<evidence type="ECO:0000313" key="2">
    <source>
        <dbReference type="EMBL" id="MFC3051446.1"/>
    </source>
</evidence>
<evidence type="ECO:0000313" key="3">
    <source>
        <dbReference type="Proteomes" id="UP001595444"/>
    </source>
</evidence>
<dbReference type="Pfam" id="PF01425">
    <property type="entry name" value="Amidase"/>
    <property type="match status" value="1"/>
</dbReference>
<name>A0ABV7D3P7_9PROT</name>
<dbReference type="PROSITE" id="PS51318">
    <property type="entry name" value="TAT"/>
    <property type="match status" value="1"/>
</dbReference>
<dbReference type="InterPro" id="IPR036928">
    <property type="entry name" value="AS_sf"/>
</dbReference>
<evidence type="ECO:0000259" key="1">
    <source>
        <dbReference type="Pfam" id="PF01425"/>
    </source>
</evidence>
<accession>A0ABV7D3P7</accession>
<comment type="caution">
    <text evidence="2">The sequence shown here is derived from an EMBL/GenBank/DDBJ whole genome shotgun (WGS) entry which is preliminary data.</text>
</comment>
<feature type="domain" description="Amidase" evidence="1">
    <location>
        <begin position="148"/>
        <end position="508"/>
    </location>
</feature>
<reference evidence="3" key="1">
    <citation type="journal article" date="2019" name="Int. J. Syst. Evol. Microbiol.">
        <title>The Global Catalogue of Microorganisms (GCM) 10K type strain sequencing project: providing services to taxonomists for standard genome sequencing and annotation.</title>
        <authorList>
            <consortium name="The Broad Institute Genomics Platform"/>
            <consortium name="The Broad Institute Genome Sequencing Center for Infectious Disease"/>
            <person name="Wu L."/>
            <person name="Ma J."/>
        </authorList>
    </citation>
    <scope>NUCLEOTIDE SEQUENCE [LARGE SCALE GENOMIC DNA]</scope>
    <source>
        <strain evidence="3">KCTC 62164</strain>
    </source>
</reference>
<dbReference type="InterPro" id="IPR023631">
    <property type="entry name" value="Amidase_dom"/>
</dbReference>
<protein>
    <submittedName>
        <fullName evidence="2">Amidase</fullName>
    </submittedName>
</protein>
<dbReference type="SUPFAM" id="SSF75304">
    <property type="entry name" value="Amidase signature (AS) enzymes"/>
    <property type="match status" value="1"/>
</dbReference>
<sequence>MKPMFSRRSFLRSSGGAISGIAVTATLYAEEGLGRSKALSQPNDLRFTEQIFGLNYTDTERALVYDNVEALVNRMRTRREKAPLSNADTPAQTFDPRLPGEVYYQQENRVRVYSADAGPLPNDENIAYAPVWKQAAWLRAGKITAIRLTDIYLQRIQKYAANLECFVTVMKESARKEAYQADIELQNGKDRGPLHGIPYGLKDLADTAGVTTSWGATPYKDRVPTTDAVIVERLRAAGAVLLGKTTLGALAYGDLWFGGLTRNPWDLGEGSSGSSAGSAASTAAGLCSFAIGSETLGSIISPSGRCGATGLRPTFGRVPRTGAMALCWSLDKLGPICRYAEDTALVLSALNGAGTGDPSSFDWGFAYDGKTAAAEDMVIGYNPVWFEDATVSEVKVLTDLRDMGFTLQKIDLPDMPYDALLTTLDVESAAAFEELVLTNRDDTLKWQEPQAWPNTFRSAYFISAVEALQVDRFRRKVMEAMADVYRHVDLIVCPSFAADMVVITNFTGTPSLTLPIGMEMRQSTPLLNQPAPDPDRRKKPYPQAITLWGTMFREDQLIAVGRLLEEKYRFFEQNRPVLNTETTP</sequence>